<dbReference type="Gene3D" id="1.20.58.300">
    <property type="entry name" value="FlgN-like"/>
    <property type="match status" value="1"/>
</dbReference>
<name>A0A6L9EIS6_CLOBU</name>
<dbReference type="RefSeq" id="WP_002582020.1">
    <property type="nucleotide sequence ID" value="NZ_BKBB01000014.1"/>
</dbReference>
<organism evidence="2 3">
    <name type="scientific">Clostridium butyricum</name>
    <dbReference type="NCBI Taxonomy" id="1492"/>
    <lineage>
        <taxon>Bacteria</taxon>
        <taxon>Bacillati</taxon>
        <taxon>Bacillota</taxon>
        <taxon>Clostridia</taxon>
        <taxon>Eubacteriales</taxon>
        <taxon>Clostridiaceae</taxon>
        <taxon>Clostridium</taxon>
    </lineage>
</organism>
<proteinExistence type="predicted"/>
<gene>
    <name evidence="2" type="ORF">GND98_000965</name>
</gene>
<protein>
    <submittedName>
        <fullName evidence="2">Flagellar protein FlgN</fullName>
    </submittedName>
</protein>
<keyword evidence="2" id="KW-0966">Cell projection</keyword>
<dbReference type="SUPFAM" id="SSF140566">
    <property type="entry name" value="FlgN-like"/>
    <property type="match status" value="1"/>
</dbReference>
<evidence type="ECO:0000313" key="3">
    <source>
        <dbReference type="Proteomes" id="UP000474042"/>
    </source>
</evidence>
<keyword evidence="2" id="KW-0969">Cilium</keyword>
<evidence type="ECO:0000256" key="1">
    <source>
        <dbReference type="ARBA" id="ARBA00022795"/>
    </source>
</evidence>
<accession>A0A6L9EIS6</accession>
<dbReference type="Proteomes" id="UP000474042">
    <property type="component" value="Unassembled WGS sequence"/>
</dbReference>
<reference evidence="2 3" key="1">
    <citation type="submission" date="2020-01" db="EMBL/GenBank/DDBJ databases">
        <title>Genome sequence of a 1,3-propanediol producer, Clostridium butyricum S3.</title>
        <authorList>
            <person name="Zhou J."/>
        </authorList>
    </citation>
    <scope>NUCLEOTIDE SEQUENCE [LARGE SCALE GENOMIC DNA]</scope>
    <source>
        <strain evidence="2 3">S3</strain>
    </source>
</reference>
<dbReference type="EMBL" id="WOFV02000002">
    <property type="protein sequence ID" value="NAS16477.1"/>
    <property type="molecule type" value="Genomic_DNA"/>
</dbReference>
<dbReference type="GO" id="GO:0044780">
    <property type="term" value="P:bacterial-type flagellum assembly"/>
    <property type="evidence" value="ECO:0007669"/>
    <property type="project" value="InterPro"/>
</dbReference>
<sequence>MVNDLIGLMKEQKAHLDQLLVLLQVQKEMIMKKDAFGLEGLVNKLSDCSKKIAQEEVARRKMLNNSSIKEFVSNAKNKELTEIYSELSSTLEKVIFQKETNELLIKQQVSLNSKILEMMNPNRDMKTYNSYGNLSR</sequence>
<evidence type="ECO:0000313" key="2">
    <source>
        <dbReference type="EMBL" id="NAS16477.1"/>
    </source>
</evidence>
<dbReference type="OrthoDB" id="1755640at2"/>
<keyword evidence="2" id="KW-0282">Flagellum</keyword>
<dbReference type="KEGG" id="cbut:ATN24_04890"/>
<dbReference type="InterPro" id="IPR007809">
    <property type="entry name" value="FlgN-like"/>
</dbReference>
<comment type="caution">
    <text evidence="2">The sequence shown here is derived from an EMBL/GenBank/DDBJ whole genome shotgun (WGS) entry which is preliminary data.</text>
</comment>
<dbReference type="AlphaFoldDB" id="A0A6L9EIS6"/>
<keyword evidence="1" id="KW-1005">Bacterial flagellum biogenesis</keyword>
<dbReference type="Pfam" id="PF05130">
    <property type="entry name" value="FlgN"/>
    <property type="match status" value="1"/>
</dbReference>
<dbReference type="InterPro" id="IPR036679">
    <property type="entry name" value="FlgN-like_sf"/>
</dbReference>